<feature type="coiled-coil region" evidence="7">
    <location>
        <begin position="761"/>
        <end position="788"/>
    </location>
</feature>
<evidence type="ECO:0000256" key="7">
    <source>
        <dbReference type="SAM" id="Coils"/>
    </source>
</evidence>
<dbReference type="GO" id="GO:0003723">
    <property type="term" value="F:RNA binding"/>
    <property type="evidence" value="ECO:0007669"/>
    <property type="project" value="InterPro"/>
</dbReference>
<evidence type="ECO:0000256" key="1">
    <source>
        <dbReference type="ARBA" id="ARBA00004123"/>
    </source>
</evidence>
<keyword evidence="11" id="KW-1185">Reference proteome</keyword>
<dbReference type="Pfam" id="PF00270">
    <property type="entry name" value="DEAD"/>
    <property type="match status" value="1"/>
</dbReference>
<keyword evidence="3" id="KW-0378">Hydrolase</keyword>
<reference evidence="10" key="1">
    <citation type="submission" date="2019-06" db="EMBL/GenBank/DDBJ databases">
        <authorList>
            <person name="Zheng W."/>
        </authorList>
    </citation>
    <scope>NUCLEOTIDE SEQUENCE</scope>
    <source>
        <strain evidence="10">QDHG01</strain>
    </source>
</reference>
<keyword evidence="7" id="KW-0175">Coiled coil</keyword>
<dbReference type="Pfam" id="PF13234">
    <property type="entry name" value="MTR4_beta-barrel"/>
    <property type="match status" value="1"/>
</dbReference>
<organism evidence="10 11">
    <name type="scientific">Halteria grandinella</name>
    <dbReference type="NCBI Taxonomy" id="5974"/>
    <lineage>
        <taxon>Eukaryota</taxon>
        <taxon>Sar</taxon>
        <taxon>Alveolata</taxon>
        <taxon>Ciliophora</taxon>
        <taxon>Intramacronucleata</taxon>
        <taxon>Spirotrichea</taxon>
        <taxon>Stichotrichia</taxon>
        <taxon>Sporadotrichida</taxon>
        <taxon>Halteriidae</taxon>
        <taxon>Halteria</taxon>
    </lineage>
</organism>
<dbReference type="GO" id="GO:0006401">
    <property type="term" value="P:RNA catabolic process"/>
    <property type="evidence" value="ECO:0007669"/>
    <property type="project" value="InterPro"/>
</dbReference>
<dbReference type="PROSITE" id="PS51194">
    <property type="entry name" value="HELICASE_CTER"/>
    <property type="match status" value="1"/>
</dbReference>
<dbReference type="OrthoDB" id="64767at2759"/>
<evidence type="ECO:0000256" key="2">
    <source>
        <dbReference type="ARBA" id="ARBA00022741"/>
    </source>
</evidence>
<evidence type="ECO:0000313" key="10">
    <source>
        <dbReference type="EMBL" id="TNV84981.1"/>
    </source>
</evidence>
<dbReference type="GO" id="GO:0005524">
    <property type="term" value="F:ATP binding"/>
    <property type="evidence" value="ECO:0007669"/>
    <property type="project" value="UniProtKB-KW"/>
</dbReference>
<dbReference type="InterPro" id="IPR014001">
    <property type="entry name" value="Helicase_ATP-bd"/>
</dbReference>
<keyword evidence="6" id="KW-0539">Nucleus</keyword>
<dbReference type="InterPro" id="IPR011545">
    <property type="entry name" value="DEAD/DEAH_box_helicase_dom"/>
</dbReference>
<keyword evidence="4" id="KW-0347">Helicase</keyword>
<dbReference type="Gene3D" id="2.40.30.300">
    <property type="match status" value="1"/>
</dbReference>
<comment type="subcellular location">
    <subcellularLocation>
        <location evidence="1">Nucleus</location>
    </subcellularLocation>
</comment>
<dbReference type="CDD" id="cd18795">
    <property type="entry name" value="SF2_C_Ski2"/>
    <property type="match status" value="1"/>
</dbReference>
<evidence type="ECO:0000256" key="4">
    <source>
        <dbReference type="ARBA" id="ARBA00022806"/>
    </source>
</evidence>
<dbReference type="PROSITE" id="PS51192">
    <property type="entry name" value="HELICASE_ATP_BIND_1"/>
    <property type="match status" value="1"/>
</dbReference>
<dbReference type="Pfam" id="PF00271">
    <property type="entry name" value="Helicase_C"/>
    <property type="match status" value="1"/>
</dbReference>
<dbReference type="Pfam" id="PF08148">
    <property type="entry name" value="DSHCT"/>
    <property type="match status" value="1"/>
</dbReference>
<dbReference type="GO" id="GO:0000460">
    <property type="term" value="P:maturation of 5.8S rRNA"/>
    <property type="evidence" value="ECO:0007669"/>
    <property type="project" value="TreeGrafter"/>
</dbReference>
<dbReference type="FunFam" id="3.40.50.300:FF:000083">
    <property type="entry name" value="ATP-dependent RNA helicase DOB1"/>
    <property type="match status" value="1"/>
</dbReference>
<dbReference type="PANTHER" id="PTHR12131:SF7">
    <property type="entry name" value="EXOSOME RNA HELICASE MTR4"/>
    <property type="match status" value="1"/>
</dbReference>
<evidence type="ECO:0000259" key="8">
    <source>
        <dbReference type="PROSITE" id="PS51192"/>
    </source>
</evidence>
<evidence type="ECO:0000259" key="9">
    <source>
        <dbReference type="PROSITE" id="PS51194"/>
    </source>
</evidence>
<comment type="caution">
    <text evidence="10">The sequence shown here is derived from an EMBL/GenBank/DDBJ whole genome shotgun (WGS) entry which is preliminary data.</text>
</comment>
<sequence>MSQQQEIGGAGAEEGCGYDENDYIVETKEYENCTHEYVAPKSFVRPDFKRPLKRAKEYKFRLDTFQNEATKCIERGESVLVAAHTSAGKTAIAEYAIAQSTSPIKALSNQKYRELQEEFVDVGLMTGDVTINEGASCLVMTTEILRSMLYNGSEVTREMAWVIFDEVHYMRDKERGVVWEETIILLPTAVKYVFLSATIPNAREFAEWIVKIKQQPCNVVYTDYRPTPLQHFIYPTGGNGLYLVVDEKGVFREQNFSKAIAMLENDLSLDKILEDKRKKQLQKTTQAQEIKKIVTLIVDKKLDPCIVFSFSKRDCEQYATALKGSDFNDDKEKQAIKKIYNNAIAALSEDDQQLPSITLMLPLLLRGIGIHHGGLLPIIKEVIELLFQESLLKILFTTETFSMGINMPAKTVVFTSIEKFDGDEYRWVSGGEFIQMSGRAGRRGLDDKGVTIMIANKKLEPDVAKQILKGKSDPLYSSFHLGYNMLLNMMRIEDIHPEDIIMKSFHQFQNERELPQLKKKLEQNQIEYRSIKIEGEDKLERQSRLKEQKAQVSYKINEIVCLPENIVPFLVPGRFIKITRDPSNGTDRNAAKIENWGWGVVINFQKMKINPKKFVMGDAKNKDYLDVISKSETHFIVDVLLYVQNKLTADNVLQPGDFQLRNGRLGAIPVILHHSSIAGISSIQMNLPAHNLTSAENLKQVEMLYSEIMKRFNQGDSLPLLDPIDDMEIEDAQMAELIRARVKIDEELTKIEATTKISEAHKLQYERKQELKDEIRVLEDAVKKSSEMIMKVDLVNMKRVMRRLEMCDKNDVPSLKGKVACRISAADELVITELLFSGIFQDIDSLQIAALCSCLVYTDAKSESKITKDAKLSEPFSKLQQIADKVATVMIESKIPLERDEYVKKFNPDIMEIVYKWCQGAKFKDICEMANEIFEGTIIRSFRRLDELLAQVAEACKVIGNLELHQKFDEAEKKLKRGIIFTASLYL</sequence>
<keyword evidence="2" id="KW-0547">Nucleotide-binding</keyword>
<dbReference type="InterPro" id="IPR001650">
    <property type="entry name" value="Helicase_C-like"/>
</dbReference>
<dbReference type="EMBL" id="RRYP01002252">
    <property type="protein sequence ID" value="TNV84981.1"/>
    <property type="molecule type" value="Genomic_DNA"/>
</dbReference>
<evidence type="ECO:0000256" key="5">
    <source>
        <dbReference type="ARBA" id="ARBA00022840"/>
    </source>
</evidence>
<dbReference type="Gene3D" id="3.40.50.300">
    <property type="entry name" value="P-loop containing nucleotide triphosphate hydrolases"/>
    <property type="match status" value="2"/>
</dbReference>
<dbReference type="GO" id="GO:0005634">
    <property type="term" value="C:nucleus"/>
    <property type="evidence" value="ECO:0007669"/>
    <property type="project" value="UniProtKB-SubCell"/>
</dbReference>
<dbReference type="SUPFAM" id="SSF52540">
    <property type="entry name" value="P-loop containing nucleoside triphosphate hydrolases"/>
    <property type="match status" value="1"/>
</dbReference>
<dbReference type="InterPro" id="IPR012961">
    <property type="entry name" value="Ski2/MTR4_C"/>
</dbReference>
<dbReference type="GO" id="GO:0016787">
    <property type="term" value="F:hydrolase activity"/>
    <property type="evidence" value="ECO:0007669"/>
    <property type="project" value="UniProtKB-KW"/>
</dbReference>
<accession>A0A8J8T863</accession>
<dbReference type="Pfam" id="PF21408">
    <property type="entry name" value="MTR4-like_stalk"/>
    <property type="match status" value="1"/>
</dbReference>
<dbReference type="SMART" id="SM01142">
    <property type="entry name" value="DSHCT"/>
    <property type="match status" value="1"/>
</dbReference>
<dbReference type="SMART" id="SM00487">
    <property type="entry name" value="DEXDc"/>
    <property type="match status" value="1"/>
</dbReference>
<dbReference type="FunFam" id="3.40.50.300:FF:000141">
    <property type="entry name" value="ATP-dependent RNA helicase DOB1"/>
    <property type="match status" value="1"/>
</dbReference>
<dbReference type="Proteomes" id="UP000785679">
    <property type="component" value="Unassembled WGS sequence"/>
</dbReference>
<dbReference type="PIRSF" id="PIRSF005198">
    <property type="entry name" value="Antiviral_helicase_SKI2"/>
    <property type="match status" value="1"/>
</dbReference>
<dbReference type="Gene3D" id="1.10.3380.30">
    <property type="match status" value="1"/>
</dbReference>
<dbReference type="InterPro" id="IPR048392">
    <property type="entry name" value="MTR4-like_stalk"/>
</dbReference>
<evidence type="ECO:0000256" key="6">
    <source>
        <dbReference type="ARBA" id="ARBA00023242"/>
    </source>
</evidence>
<protein>
    <submittedName>
        <fullName evidence="10">Uncharacterized protein</fullName>
    </submittedName>
</protein>
<feature type="domain" description="Helicase ATP-binding" evidence="8">
    <location>
        <begin position="70"/>
        <end position="217"/>
    </location>
</feature>
<evidence type="ECO:0000256" key="3">
    <source>
        <dbReference type="ARBA" id="ARBA00022801"/>
    </source>
</evidence>
<dbReference type="PANTHER" id="PTHR12131">
    <property type="entry name" value="ATP-DEPENDENT RNA AND DNA HELICASE"/>
    <property type="match status" value="1"/>
</dbReference>
<proteinExistence type="predicted"/>
<dbReference type="InterPro" id="IPR050699">
    <property type="entry name" value="RNA-DNA_Helicase"/>
</dbReference>
<feature type="domain" description="Helicase C-terminal" evidence="9">
    <location>
        <begin position="289"/>
        <end position="487"/>
    </location>
</feature>
<dbReference type="InterPro" id="IPR016438">
    <property type="entry name" value="SKI2-like"/>
</dbReference>
<name>A0A8J8T863_HALGN</name>
<dbReference type="GO" id="GO:0003724">
    <property type="term" value="F:RNA helicase activity"/>
    <property type="evidence" value="ECO:0007669"/>
    <property type="project" value="InterPro"/>
</dbReference>
<dbReference type="InterPro" id="IPR025696">
    <property type="entry name" value="Beta-barrel_MTR4"/>
</dbReference>
<dbReference type="AlphaFoldDB" id="A0A8J8T863"/>
<keyword evidence="5" id="KW-0067">ATP-binding</keyword>
<gene>
    <name evidence="10" type="ORF">FGO68_gene13733</name>
</gene>
<dbReference type="InterPro" id="IPR027417">
    <property type="entry name" value="P-loop_NTPase"/>
</dbReference>
<dbReference type="SMART" id="SM00490">
    <property type="entry name" value="HELICc"/>
    <property type="match status" value="1"/>
</dbReference>
<evidence type="ECO:0000313" key="11">
    <source>
        <dbReference type="Proteomes" id="UP000785679"/>
    </source>
</evidence>